<protein>
    <recommendedName>
        <fullName evidence="4">DUF932 domain-containing protein</fullName>
    </recommendedName>
</protein>
<feature type="region of interest" description="Disordered" evidence="1">
    <location>
        <begin position="1"/>
        <end position="20"/>
    </location>
</feature>
<accession>A0A5C5Z557</accession>
<keyword evidence="3" id="KW-1185">Reference proteome</keyword>
<proteinExistence type="predicted"/>
<evidence type="ECO:0000256" key="1">
    <source>
        <dbReference type="SAM" id="MobiDB-lite"/>
    </source>
</evidence>
<dbReference type="Proteomes" id="UP000315010">
    <property type="component" value="Unassembled WGS sequence"/>
</dbReference>
<evidence type="ECO:0008006" key="4">
    <source>
        <dbReference type="Google" id="ProtNLM"/>
    </source>
</evidence>
<name>A0A5C5Z557_9BACT</name>
<sequence>MTTTITQPANETKATAQTSTPSARFTYGHATVADLRVRKVDRTAGGRVMLRDLELGGRPVHATKRFWRSFFTRFGIAENVFRYFSPAEVFGRIAQSSADDAFRFCIADTTGRSGKATGDLLAVTNIKRPVIRYEEITELIEHYGGSNVKYHEGLVISTHEPRGGSREIQIGGDQFHDRFCLETPVDGFGHPKLFLSMLRLICQNGMIGYARAFRSDIPVGKKMDYCIARALESFDNGDGYAAIRQRFESSQRSWASVHECLQFGLLLDRVQRENHLTAKGLIGRFRTLAGNLSELYGLANLEALSDKRRRILPSKARVYDLINFASEVATHHATPEGSKRIQAHLGSLISEEYDLEGTADNAADFDAFFIDDDKSAVRQSLN</sequence>
<comment type="caution">
    <text evidence="2">The sequence shown here is derived from an EMBL/GenBank/DDBJ whole genome shotgun (WGS) entry which is preliminary data.</text>
</comment>
<gene>
    <name evidence="2" type="ORF">CA13_34060</name>
</gene>
<dbReference type="AlphaFoldDB" id="A0A5C5Z557"/>
<organism evidence="2 3">
    <name type="scientific">Novipirellula herctigrandis</name>
    <dbReference type="NCBI Taxonomy" id="2527986"/>
    <lineage>
        <taxon>Bacteria</taxon>
        <taxon>Pseudomonadati</taxon>
        <taxon>Planctomycetota</taxon>
        <taxon>Planctomycetia</taxon>
        <taxon>Pirellulales</taxon>
        <taxon>Pirellulaceae</taxon>
        <taxon>Novipirellula</taxon>
    </lineage>
</organism>
<evidence type="ECO:0000313" key="3">
    <source>
        <dbReference type="Proteomes" id="UP000315010"/>
    </source>
</evidence>
<evidence type="ECO:0000313" key="2">
    <source>
        <dbReference type="EMBL" id="TWT81951.1"/>
    </source>
</evidence>
<dbReference type="EMBL" id="SJPJ01000001">
    <property type="protein sequence ID" value="TWT81951.1"/>
    <property type="molecule type" value="Genomic_DNA"/>
</dbReference>
<reference evidence="2 3" key="1">
    <citation type="submission" date="2019-02" db="EMBL/GenBank/DDBJ databases">
        <title>Deep-cultivation of Planctomycetes and their phenomic and genomic characterization uncovers novel biology.</title>
        <authorList>
            <person name="Wiegand S."/>
            <person name="Jogler M."/>
            <person name="Boedeker C."/>
            <person name="Pinto D."/>
            <person name="Vollmers J."/>
            <person name="Rivas-Marin E."/>
            <person name="Kohn T."/>
            <person name="Peeters S.H."/>
            <person name="Heuer A."/>
            <person name="Rast P."/>
            <person name="Oberbeckmann S."/>
            <person name="Bunk B."/>
            <person name="Jeske O."/>
            <person name="Meyerdierks A."/>
            <person name="Storesund J.E."/>
            <person name="Kallscheuer N."/>
            <person name="Luecker S."/>
            <person name="Lage O.M."/>
            <person name="Pohl T."/>
            <person name="Merkel B.J."/>
            <person name="Hornburger P."/>
            <person name="Mueller R.-W."/>
            <person name="Bruemmer F."/>
            <person name="Labrenz M."/>
            <person name="Spormann A.M."/>
            <person name="Op Den Camp H."/>
            <person name="Overmann J."/>
            <person name="Amann R."/>
            <person name="Jetten M.S.M."/>
            <person name="Mascher T."/>
            <person name="Medema M.H."/>
            <person name="Devos D.P."/>
            <person name="Kaster A.-K."/>
            <person name="Ovreas L."/>
            <person name="Rohde M."/>
            <person name="Galperin M.Y."/>
            <person name="Jogler C."/>
        </authorList>
    </citation>
    <scope>NUCLEOTIDE SEQUENCE [LARGE SCALE GENOMIC DNA]</scope>
    <source>
        <strain evidence="2 3">CA13</strain>
    </source>
</reference>
<dbReference type="RefSeq" id="WP_419194412.1">
    <property type="nucleotide sequence ID" value="NZ_SJPJ01000001.1"/>
</dbReference>